<proteinExistence type="inferred from homology"/>
<dbReference type="Proteomes" id="UP000000663">
    <property type="component" value="Chromosome"/>
</dbReference>
<dbReference type="GO" id="GO:0004526">
    <property type="term" value="F:ribonuclease P activity"/>
    <property type="evidence" value="ECO:0007669"/>
    <property type="project" value="UniProtKB-UniRule"/>
</dbReference>
<dbReference type="SMART" id="SM00538">
    <property type="entry name" value="POP4"/>
    <property type="match status" value="1"/>
</dbReference>
<evidence type="ECO:0000256" key="4">
    <source>
        <dbReference type="ARBA" id="ARBA00022759"/>
    </source>
</evidence>
<dbReference type="GeneID" id="5144869"/>
<dbReference type="InterPro" id="IPR023534">
    <property type="entry name" value="Rof/RNase_P-like"/>
</dbReference>
<evidence type="ECO:0000313" key="7">
    <source>
        <dbReference type="EMBL" id="CAJ37613.1"/>
    </source>
</evidence>
<comment type="function">
    <text evidence="6">Part of ribonuclease P, a protein complex that generates mature tRNA molecules by cleaving their 5'-ends.</text>
</comment>
<dbReference type="OrthoDB" id="39019at2157"/>
<evidence type="ECO:0000256" key="5">
    <source>
        <dbReference type="ARBA" id="ARBA00022801"/>
    </source>
</evidence>
<keyword evidence="5 6" id="KW-0378">Hydrolase</keyword>
<sequence length="90" mass="10247">MDIAPDNIIYHELIGLKVEVETPPYVLTGKVVDETRNMIIINTGKRDAKVPKSCCTFVFTLPDSRRVRVLGTLLQSQPENRIPKKRRKGK</sequence>
<protein>
    <recommendedName>
        <fullName evidence="6">Ribonuclease P protein component 1</fullName>
        <shortName evidence="6">RNase P component 1</shortName>
        <ecNumber evidence="6">3.1.26.5</ecNumber>
    </recommendedName>
    <alternativeName>
        <fullName evidence="6">Rpp29</fullName>
    </alternativeName>
</protein>
<dbReference type="GO" id="GO:0003723">
    <property type="term" value="F:RNA binding"/>
    <property type="evidence" value="ECO:0007669"/>
    <property type="project" value="InterPro"/>
</dbReference>
<dbReference type="KEGG" id="rci:RCIX2552"/>
<keyword evidence="8" id="KW-1185">Reference proteome</keyword>
<dbReference type="SUPFAM" id="SSF101744">
    <property type="entry name" value="Rof/RNase P subunit-like"/>
    <property type="match status" value="1"/>
</dbReference>
<dbReference type="AlphaFoldDB" id="Q0W1Y0"/>
<comment type="similarity">
    <text evidence="6">Belongs to the eukaryotic/archaeal RNase P protein component 1 family.</text>
</comment>
<dbReference type="EMBL" id="AM114193">
    <property type="protein sequence ID" value="CAJ37613.1"/>
    <property type="molecule type" value="Genomic_DNA"/>
</dbReference>
<dbReference type="eggNOG" id="arCOG00784">
    <property type="taxonomic scope" value="Archaea"/>
</dbReference>
<dbReference type="PATRIC" id="fig|351160.9.peg.670"/>
<evidence type="ECO:0000256" key="2">
    <source>
        <dbReference type="ARBA" id="ARBA00022694"/>
    </source>
</evidence>
<evidence type="ECO:0000256" key="1">
    <source>
        <dbReference type="ARBA" id="ARBA00022490"/>
    </source>
</evidence>
<dbReference type="Gene3D" id="2.30.30.210">
    <property type="entry name" value="Ribonuclease P/MRP, subunit p29"/>
    <property type="match status" value="1"/>
</dbReference>
<dbReference type="STRING" id="351160.RCIX2552"/>
<dbReference type="GO" id="GO:0001682">
    <property type="term" value="P:tRNA 5'-leader removal"/>
    <property type="evidence" value="ECO:0007669"/>
    <property type="project" value="UniProtKB-UniRule"/>
</dbReference>
<reference evidence="7 8" key="1">
    <citation type="journal article" date="2006" name="Science">
        <title>Genome of rice cluster I archaea -- the key methane producers in the rice rhizosphere.</title>
        <authorList>
            <person name="Erkel C."/>
            <person name="Kube M."/>
            <person name="Reinhardt R."/>
            <person name="Liesack W."/>
        </authorList>
    </citation>
    <scope>NUCLEOTIDE SEQUENCE [LARGE SCALE GENOMIC DNA]</scope>
    <source>
        <strain evidence="8">DSM 22066 / NBRC 105507 / MRE50</strain>
    </source>
</reference>
<dbReference type="GO" id="GO:0005737">
    <property type="term" value="C:cytoplasm"/>
    <property type="evidence" value="ECO:0007669"/>
    <property type="project" value="UniProtKB-SubCell"/>
</dbReference>
<dbReference type="InterPro" id="IPR036980">
    <property type="entry name" value="RNase_P/MRP_Rpp29_sf"/>
</dbReference>
<comment type="subcellular location">
    <subcellularLocation>
        <location evidence="6">Cytoplasm</location>
    </subcellularLocation>
</comment>
<evidence type="ECO:0000313" key="8">
    <source>
        <dbReference type="Proteomes" id="UP000000663"/>
    </source>
</evidence>
<dbReference type="RefSeq" id="WP_012034972.1">
    <property type="nucleotide sequence ID" value="NC_009464.1"/>
</dbReference>
<comment type="catalytic activity">
    <reaction evidence="6">
        <text>Endonucleolytic cleavage of RNA, removing 5'-extranucleotides from tRNA precursor.</text>
        <dbReference type="EC" id="3.1.26.5"/>
    </reaction>
</comment>
<dbReference type="InterPro" id="IPR023538">
    <property type="entry name" value="RNP1"/>
</dbReference>
<gene>
    <name evidence="6 7" type="primary">rnp1</name>
    <name evidence="7" type="ORF">RCIX2552</name>
</gene>
<organism evidence="7 8">
    <name type="scientific">Methanocella arvoryzae (strain DSM 22066 / NBRC 105507 / MRE50)</name>
    <dbReference type="NCBI Taxonomy" id="351160"/>
    <lineage>
        <taxon>Archaea</taxon>
        <taxon>Methanobacteriati</taxon>
        <taxon>Methanobacteriota</taxon>
        <taxon>Stenosarchaea group</taxon>
        <taxon>Methanomicrobia</taxon>
        <taxon>Methanocellales</taxon>
        <taxon>Methanocellaceae</taxon>
        <taxon>Methanocella</taxon>
    </lineage>
</organism>
<comment type="subunit">
    <text evidence="6">Consists of a catalytic RNA component and at least 4-5 protein subunits.</text>
</comment>
<dbReference type="HAMAP" id="MF_00754">
    <property type="entry name" value="RNase_P_1"/>
    <property type="match status" value="1"/>
</dbReference>
<evidence type="ECO:0000256" key="6">
    <source>
        <dbReference type="HAMAP-Rule" id="MF_00754"/>
    </source>
</evidence>
<accession>Q0W1Y0</accession>
<dbReference type="GO" id="GO:0030677">
    <property type="term" value="C:ribonuclease P complex"/>
    <property type="evidence" value="ECO:0007669"/>
    <property type="project" value="UniProtKB-UniRule"/>
</dbReference>
<keyword evidence="3 6" id="KW-0540">Nuclease</keyword>
<keyword evidence="4 6" id="KW-0255">Endonuclease</keyword>
<dbReference type="InterPro" id="IPR002730">
    <property type="entry name" value="Rpp29/RNP1"/>
</dbReference>
<keyword evidence="1 6" id="KW-0963">Cytoplasm</keyword>
<evidence type="ECO:0000256" key="3">
    <source>
        <dbReference type="ARBA" id="ARBA00022722"/>
    </source>
</evidence>
<dbReference type="EC" id="3.1.26.5" evidence="6"/>
<name>Q0W1Y0_METAR</name>
<keyword evidence="2 6" id="KW-0819">tRNA processing</keyword>
<dbReference type="Pfam" id="PF01868">
    <property type="entry name" value="RNase_P-MRP_p29"/>
    <property type="match status" value="1"/>
</dbReference>